<reference evidence="5 6" key="1">
    <citation type="journal article" date="2011" name="Science">
        <title>The ecoresponsive genome of Daphnia pulex.</title>
        <authorList>
            <person name="Colbourne J.K."/>
            <person name="Pfrender M.E."/>
            <person name="Gilbert D."/>
            <person name="Thomas W.K."/>
            <person name="Tucker A."/>
            <person name="Oakley T.H."/>
            <person name="Tokishita S."/>
            <person name="Aerts A."/>
            <person name="Arnold G.J."/>
            <person name="Basu M.K."/>
            <person name="Bauer D.J."/>
            <person name="Caceres C.E."/>
            <person name="Carmel L."/>
            <person name="Casola C."/>
            <person name="Choi J.H."/>
            <person name="Detter J.C."/>
            <person name="Dong Q."/>
            <person name="Dusheyko S."/>
            <person name="Eads B.D."/>
            <person name="Frohlich T."/>
            <person name="Geiler-Samerotte K.A."/>
            <person name="Gerlach D."/>
            <person name="Hatcher P."/>
            <person name="Jogdeo S."/>
            <person name="Krijgsveld J."/>
            <person name="Kriventseva E.V."/>
            <person name="Kultz D."/>
            <person name="Laforsch C."/>
            <person name="Lindquist E."/>
            <person name="Lopez J."/>
            <person name="Manak J.R."/>
            <person name="Muller J."/>
            <person name="Pangilinan J."/>
            <person name="Patwardhan R.P."/>
            <person name="Pitluck S."/>
            <person name="Pritham E.J."/>
            <person name="Rechtsteiner A."/>
            <person name="Rho M."/>
            <person name="Rogozin I.B."/>
            <person name="Sakarya O."/>
            <person name="Salamov A."/>
            <person name="Schaack S."/>
            <person name="Shapiro H."/>
            <person name="Shiga Y."/>
            <person name="Skalitzky C."/>
            <person name="Smith Z."/>
            <person name="Souvorov A."/>
            <person name="Sung W."/>
            <person name="Tang Z."/>
            <person name="Tsuchiya D."/>
            <person name="Tu H."/>
            <person name="Vos H."/>
            <person name="Wang M."/>
            <person name="Wolf Y.I."/>
            <person name="Yamagata H."/>
            <person name="Yamada T."/>
            <person name="Ye Y."/>
            <person name="Shaw J.R."/>
            <person name="Andrews J."/>
            <person name="Crease T.J."/>
            <person name="Tang H."/>
            <person name="Lucas S.M."/>
            <person name="Robertson H.M."/>
            <person name="Bork P."/>
            <person name="Koonin E.V."/>
            <person name="Zdobnov E.M."/>
            <person name="Grigoriev I.V."/>
            <person name="Lynch M."/>
            <person name="Boore J.L."/>
        </authorList>
    </citation>
    <scope>NUCLEOTIDE SEQUENCE [LARGE SCALE GENOMIC DNA]</scope>
</reference>
<comment type="subcellular location">
    <subcellularLocation>
        <location evidence="1">Cytoplasm</location>
    </subcellularLocation>
</comment>
<evidence type="ECO:0000256" key="3">
    <source>
        <dbReference type="ARBA" id="ARBA00023038"/>
    </source>
</evidence>
<evidence type="ECO:0000313" key="5">
    <source>
        <dbReference type="EMBL" id="EFX69080.1"/>
    </source>
</evidence>
<keyword evidence="3" id="KW-0479">Metal-binding</keyword>
<dbReference type="InterPro" id="IPR001478">
    <property type="entry name" value="PDZ"/>
</dbReference>
<protein>
    <recommendedName>
        <fullName evidence="4">PDZ domain-containing protein</fullName>
    </recommendedName>
</protein>
<dbReference type="PROSITE" id="PS50106">
    <property type="entry name" value="PDZ"/>
    <property type="match status" value="1"/>
</dbReference>
<dbReference type="SUPFAM" id="SSF50156">
    <property type="entry name" value="PDZ domain-like"/>
    <property type="match status" value="1"/>
</dbReference>
<dbReference type="InterPro" id="IPR050604">
    <property type="entry name" value="PDZ-LIM_domain"/>
</dbReference>
<dbReference type="KEGG" id="dpx:DAPPUDRAFT_113992"/>
<organism evidence="5 6">
    <name type="scientific">Daphnia pulex</name>
    <name type="common">Water flea</name>
    <dbReference type="NCBI Taxonomy" id="6669"/>
    <lineage>
        <taxon>Eukaryota</taxon>
        <taxon>Metazoa</taxon>
        <taxon>Ecdysozoa</taxon>
        <taxon>Arthropoda</taxon>
        <taxon>Crustacea</taxon>
        <taxon>Branchiopoda</taxon>
        <taxon>Diplostraca</taxon>
        <taxon>Cladocera</taxon>
        <taxon>Anomopoda</taxon>
        <taxon>Daphniidae</taxon>
        <taxon>Daphnia</taxon>
    </lineage>
</organism>
<keyword evidence="3" id="KW-0440">LIM domain</keyword>
<dbReference type="OrthoDB" id="5911912at2759"/>
<dbReference type="Pfam" id="PF00595">
    <property type="entry name" value="PDZ"/>
    <property type="match status" value="1"/>
</dbReference>
<dbReference type="SMART" id="SM00735">
    <property type="entry name" value="ZM"/>
    <property type="match status" value="1"/>
</dbReference>
<keyword evidence="6" id="KW-1185">Reference proteome</keyword>
<dbReference type="AlphaFoldDB" id="E9HGQ5"/>
<name>E9HGQ5_DAPPU</name>
<accession>E9HGQ5</accession>
<keyword evidence="2" id="KW-0963">Cytoplasm</keyword>
<feature type="domain" description="PDZ" evidence="4">
    <location>
        <begin position="6"/>
        <end position="88"/>
    </location>
</feature>
<dbReference type="Proteomes" id="UP000000305">
    <property type="component" value="Unassembled WGS sequence"/>
</dbReference>
<dbReference type="HOGENOM" id="CLU_103914_0_0_1"/>
<dbReference type="FunFam" id="2.30.42.10:FF:000200">
    <property type="entry name" value="Uncharacterized protein, isoform E"/>
    <property type="match status" value="1"/>
</dbReference>
<sequence length="146" mass="15543">MAEMTSIKMSKFDNQPWGFRLQGGIDFCAPLTVQKVNGGSLAEKAGLRVGDALIRVNTTDIFQLRHKEAQDAVARAGNNFELVAVPTGYKSAGTGPASYVAIKKTDGSGVKMVNRQFNSPMGLYSEESIAETLSSQAEVLSQGVLG</sequence>
<dbReference type="PhylomeDB" id="E9HGQ5"/>
<gene>
    <name evidence="5" type="ORF">DAPPUDRAFT_113992</name>
</gene>
<evidence type="ECO:0000256" key="1">
    <source>
        <dbReference type="ARBA" id="ARBA00004496"/>
    </source>
</evidence>
<dbReference type="CDD" id="cd23068">
    <property type="entry name" value="PDZ_ZASP52-like"/>
    <property type="match status" value="1"/>
</dbReference>
<dbReference type="PANTHER" id="PTHR24214:SF38">
    <property type="entry name" value="PDZ AND LIM DOMAIN PROTEIN ZASP-RELATED"/>
    <property type="match status" value="1"/>
</dbReference>
<evidence type="ECO:0000256" key="2">
    <source>
        <dbReference type="ARBA" id="ARBA00022490"/>
    </source>
</evidence>
<dbReference type="EMBL" id="GL732643">
    <property type="protein sequence ID" value="EFX69080.1"/>
    <property type="molecule type" value="Genomic_DNA"/>
</dbReference>
<dbReference type="InterPro" id="IPR006643">
    <property type="entry name" value="Zasp-like_motif"/>
</dbReference>
<dbReference type="InterPro" id="IPR031847">
    <property type="entry name" value="PDLI1-4/Zasp-like_mid"/>
</dbReference>
<dbReference type="PANTHER" id="PTHR24214">
    <property type="entry name" value="PDZ AND LIM DOMAIN PROTEIN ZASP"/>
    <property type="match status" value="1"/>
</dbReference>
<dbReference type="eggNOG" id="KOG1703">
    <property type="taxonomic scope" value="Eukaryota"/>
</dbReference>
<evidence type="ECO:0000259" key="4">
    <source>
        <dbReference type="PROSITE" id="PS50106"/>
    </source>
</evidence>
<dbReference type="STRING" id="6669.E9HGQ5"/>
<proteinExistence type="predicted"/>
<dbReference type="Gene3D" id="2.30.42.10">
    <property type="match status" value="1"/>
</dbReference>
<dbReference type="GO" id="GO:0005737">
    <property type="term" value="C:cytoplasm"/>
    <property type="evidence" value="ECO:0007669"/>
    <property type="project" value="UniProtKB-SubCell"/>
</dbReference>
<dbReference type="SMART" id="SM00228">
    <property type="entry name" value="PDZ"/>
    <property type="match status" value="1"/>
</dbReference>
<evidence type="ECO:0000313" key="6">
    <source>
        <dbReference type="Proteomes" id="UP000000305"/>
    </source>
</evidence>
<dbReference type="OMA" id="GGIDFCA"/>
<dbReference type="InParanoid" id="E9HGQ5"/>
<keyword evidence="3" id="KW-0862">Zinc</keyword>
<dbReference type="Pfam" id="PF15936">
    <property type="entry name" value="DUF4749"/>
    <property type="match status" value="1"/>
</dbReference>
<dbReference type="InterPro" id="IPR036034">
    <property type="entry name" value="PDZ_sf"/>
</dbReference>